<comment type="caution">
    <text evidence="1">The sequence shown here is derived from an EMBL/GenBank/DDBJ whole genome shotgun (WGS) entry which is preliminary data.</text>
</comment>
<reference evidence="1" key="1">
    <citation type="submission" date="2021-10" db="EMBL/GenBank/DDBJ databases">
        <title>Anaerobic single-cell dispensing facilitates the cultivation of human gut bacteria.</title>
        <authorList>
            <person name="Afrizal A."/>
        </authorList>
    </citation>
    <scope>NUCLEOTIDE SEQUENCE</scope>
    <source>
        <strain evidence="1">CLA-AA-H250</strain>
    </source>
</reference>
<name>A0AAE3ANY8_9FIRM</name>
<keyword evidence="2" id="KW-1185">Reference proteome</keyword>
<dbReference type="AlphaFoldDB" id="A0AAE3ANY8"/>
<dbReference type="RefSeq" id="WP_308449917.1">
    <property type="nucleotide sequence ID" value="NZ_JAJEQC010000015.1"/>
</dbReference>
<protein>
    <submittedName>
        <fullName evidence="1">Uncharacterized protein</fullName>
    </submittedName>
</protein>
<accession>A0AAE3ANY8</accession>
<dbReference type="Proteomes" id="UP001199424">
    <property type="component" value="Unassembled WGS sequence"/>
</dbReference>
<proteinExistence type="predicted"/>
<gene>
    <name evidence="1" type="ORF">LKD31_12205</name>
</gene>
<dbReference type="EMBL" id="JAJEQC010000015">
    <property type="protein sequence ID" value="MCC2137769.1"/>
    <property type="molecule type" value="Genomic_DNA"/>
</dbReference>
<sequence>MTGSIIDGLFDSVSDARDYAESVWGEKTLPDGSYVNGYGWEEIVYSDGTVKYTIYWY</sequence>
<organism evidence="1 2">
    <name type="scientific">Hominenteromicrobium mulieris</name>
    <dbReference type="NCBI Taxonomy" id="2885357"/>
    <lineage>
        <taxon>Bacteria</taxon>
        <taxon>Bacillati</taxon>
        <taxon>Bacillota</taxon>
        <taxon>Clostridia</taxon>
        <taxon>Eubacteriales</taxon>
        <taxon>Oscillospiraceae</taxon>
        <taxon>Hominenteromicrobium</taxon>
    </lineage>
</organism>
<evidence type="ECO:0000313" key="2">
    <source>
        <dbReference type="Proteomes" id="UP001199424"/>
    </source>
</evidence>
<evidence type="ECO:0000313" key="1">
    <source>
        <dbReference type="EMBL" id="MCC2137769.1"/>
    </source>
</evidence>